<dbReference type="OrthoDB" id="5139341at2759"/>
<accession>A0A317XCP5</accession>
<dbReference type="AlphaFoldDB" id="A0A317XCP5"/>
<organism evidence="6 7">
    <name type="scientific">Aspergillus sclerotioniger CBS 115572</name>
    <dbReference type="NCBI Taxonomy" id="1450535"/>
    <lineage>
        <taxon>Eukaryota</taxon>
        <taxon>Fungi</taxon>
        <taxon>Dikarya</taxon>
        <taxon>Ascomycota</taxon>
        <taxon>Pezizomycotina</taxon>
        <taxon>Eurotiomycetes</taxon>
        <taxon>Eurotiomycetidae</taxon>
        <taxon>Eurotiales</taxon>
        <taxon>Aspergillaceae</taxon>
        <taxon>Aspergillus</taxon>
        <taxon>Aspergillus subgen. Circumdati</taxon>
    </lineage>
</organism>
<gene>
    <name evidence="6" type="ORF">BO94DRAFT_580177</name>
</gene>
<keyword evidence="7" id="KW-1185">Reference proteome</keyword>
<evidence type="ECO:0000256" key="3">
    <source>
        <dbReference type="ARBA" id="ARBA00022989"/>
    </source>
</evidence>
<feature type="transmembrane region" description="Helical" evidence="5">
    <location>
        <begin position="42"/>
        <end position="61"/>
    </location>
</feature>
<dbReference type="Pfam" id="PF04193">
    <property type="entry name" value="PQ-loop"/>
    <property type="match status" value="1"/>
</dbReference>
<evidence type="ECO:0000256" key="2">
    <source>
        <dbReference type="ARBA" id="ARBA00022692"/>
    </source>
</evidence>
<dbReference type="SMART" id="SM00679">
    <property type="entry name" value="CTNS"/>
    <property type="match status" value="1"/>
</dbReference>
<feature type="transmembrane region" description="Helical" evidence="5">
    <location>
        <begin position="116"/>
        <end position="138"/>
    </location>
</feature>
<dbReference type="InterPro" id="IPR006603">
    <property type="entry name" value="PQ-loop_rpt"/>
</dbReference>
<feature type="transmembrane region" description="Helical" evidence="5">
    <location>
        <begin position="200"/>
        <end position="222"/>
    </location>
</feature>
<dbReference type="GeneID" id="37117451"/>
<feature type="transmembrane region" description="Helical" evidence="5">
    <location>
        <begin position="150"/>
        <end position="179"/>
    </location>
</feature>
<sequence length="280" mass="31118">MATQHFPGWLRVILLILTIASFYPQLRLLWTRKDGSGISLSYLLLNLICATEQFLLAFIYYTMPDGESSMFVETPKSWGDWVNLVQLGVGWVGMGAVFGLCLLYPSDSRLRHKIGVVVVYIAFLCISLIPAILLVSVGSKSDHHSSEDDFMFALFTGGHFVFLSPVITLLGLLSVVFQASRLWKGSPLRALSLPGLKAQAILFAVLAVTWPFRVTYLGNAVWDCFGSWFSGVNWFMFVGWPAVDSAVYAIIQAVLLGLARKCNSELDAVGEREPLLRNRE</sequence>
<evidence type="ECO:0000313" key="6">
    <source>
        <dbReference type="EMBL" id="PWY96313.1"/>
    </source>
</evidence>
<comment type="caution">
    <text evidence="6">The sequence shown here is derived from an EMBL/GenBank/DDBJ whole genome shotgun (WGS) entry which is preliminary data.</text>
</comment>
<proteinExistence type="predicted"/>
<evidence type="ECO:0000313" key="7">
    <source>
        <dbReference type="Proteomes" id="UP000246702"/>
    </source>
</evidence>
<protein>
    <submittedName>
        <fullName evidence="6">Uncharacterized protein</fullName>
    </submittedName>
</protein>
<dbReference type="RefSeq" id="XP_025473074.1">
    <property type="nucleotide sequence ID" value="XM_025615308.1"/>
</dbReference>
<evidence type="ECO:0000256" key="1">
    <source>
        <dbReference type="ARBA" id="ARBA00004141"/>
    </source>
</evidence>
<dbReference type="GO" id="GO:0016020">
    <property type="term" value="C:membrane"/>
    <property type="evidence" value="ECO:0007669"/>
    <property type="project" value="UniProtKB-SubCell"/>
</dbReference>
<name>A0A317XCP5_9EURO</name>
<reference evidence="6 7" key="1">
    <citation type="submission" date="2016-12" db="EMBL/GenBank/DDBJ databases">
        <title>The genomes of Aspergillus section Nigri reveals drivers in fungal speciation.</title>
        <authorList>
            <consortium name="DOE Joint Genome Institute"/>
            <person name="Vesth T.C."/>
            <person name="Nybo J."/>
            <person name="Theobald S."/>
            <person name="Brandl J."/>
            <person name="Frisvad J.C."/>
            <person name="Nielsen K.F."/>
            <person name="Lyhne E.K."/>
            <person name="Kogle M.E."/>
            <person name="Kuo A."/>
            <person name="Riley R."/>
            <person name="Clum A."/>
            <person name="Nolan M."/>
            <person name="Lipzen A."/>
            <person name="Salamov A."/>
            <person name="Henrissat B."/>
            <person name="Wiebenga A."/>
            <person name="De Vries R.P."/>
            <person name="Grigoriev I.V."/>
            <person name="Mortensen U.H."/>
            <person name="Andersen M.R."/>
            <person name="Baker S.E."/>
        </authorList>
    </citation>
    <scope>NUCLEOTIDE SEQUENCE [LARGE SCALE GENOMIC DNA]</scope>
    <source>
        <strain evidence="6 7">CBS 115572</strain>
    </source>
</reference>
<dbReference type="STRING" id="1450535.A0A317XCP5"/>
<comment type="subcellular location">
    <subcellularLocation>
        <location evidence="1">Membrane</location>
        <topology evidence="1">Multi-pass membrane protein</topology>
    </subcellularLocation>
</comment>
<feature type="transmembrane region" description="Helical" evidence="5">
    <location>
        <begin position="81"/>
        <end position="104"/>
    </location>
</feature>
<keyword evidence="4 5" id="KW-0472">Membrane</keyword>
<feature type="transmembrane region" description="Helical" evidence="5">
    <location>
        <begin position="234"/>
        <end position="258"/>
    </location>
</feature>
<dbReference type="EMBL" id="MSFK01000001">
    <property type="protein sequence ID" value="PWY96313.1"/>
    <property type="molecule type" value="Genomic_DNA"/>
</dbReference>
<dbReference type="Gene3D" id="1.20.1280.290">
    <property type="match status" value="1"/>
</dbReference>
<evidence type="ECO:0000256" key="5">
    <source>
        <dbReference type="SAM" id="Phobius"/>
    </source>
</evidence>
<keyword evidence="3 5" id="KW-1133">Transmembrane helix</keyword>
<dbReference type="Proteomes" id="UP000246702">
    <property type="component" value="Unassembled WGS sequence"/>
</dbReference>
<evidence type="ECO:0000256" key="4">
    <source>
        <dbReference type="ARBA" id="ARBA00023136"/>
    </source>
</evidence>
<keyword evidence="2 5" id="KW-0812">Transmembrane</keyword>
<feature type="transmembrane region" description="Helical" evidence="5">
    <location>
        <begin position="12"/>
        <end position="30"/>
    </location>
</feature>